<proteinExistence type="predicted"/>
<reference evidence="7" key="1">
    <citation type="journal article" date="2005" name="Nature">
        <title>Sequencing of Aspergillus nidulans and comparative analysis with A. fumigatus and A. oryzae.</title>
        <authorList>
            <person name="Galagan J.E."/>
            <person name="Calvo S.E."/>
            <person name="Cuomo C."/>
            <person name="Ma L.J."/>
            <person name="Wortman J.R."/>
            <person name="Batzoglou S."/>
            <person name="Lee S.I."/>
            <person name="Basturkmen M."/>
            <person name="Spevak C.C."/>
            <person name="Clutterbuck J."/>
            <person name="Kapitonov V."/>
            <person name="Jurka J."/>
            <person name="Scazzocchio C."/>
            <person name="Farman M."/>
            <person name="Butler J."/>
            <person name="Purcell S."/>
            <person name="Harris S."/>
            <person name="Braus G.H."/>
            <person name="Draht O."/>
            <person name="Busch S."/>
            <person name="D'Enfert C."/>
            <person name="Bouchier C."/>
            <person name="Goldman G.H."/>
            <person name="Bell-Pedersen D."/>
            <person name="Griffiths-Jones S."/>
            <person name="Doonan J.H."/>
            <person name="Yu J."/>
            <person name="Vienken K."/>
            <person name="Pain A."/>
            <person name="Freitag M."/>
            <person name="Selker E.U."/>
            <person name="Archer D.B."/>
            <person name="Penalva M.A."/>
            <person name="Oakley B.R."/>
            <person name="Momany M."/>
            <person name="Tanaka T."/>
            <person name="Kumagai T."/>
            <person name="Asai K."/>
            <person name="Machida M."/>
            <person name="Nierman W.C."/>
            <person name="Denning D.W."/>
            <person name="Caddick M."/>
            <person name="Hynes M."/>
            <person name="Paoletti M."/>
            <person name="Fischer R."/>
            <person name="Miller B."/>
            <person name="Dyer P."/>
            <person name="Sachs M.S."/>
            <person name="Osmani S.A."/>
            <person name="Birren B.W."/>
        </authorList>
    </citation>
    <scope>NUCLEOTIDE SEQUENCE [LARGE SCALE GENOMIC DNA]</scope>
    <source>
        <strain evidence="7">FGSC A4 / ATCC 38163 / CBS 112.46 / NRRL 194 / M139</strain>
    </source>
</reference>
<reference evidence="7" key="2">
    <citation type="journal article" date="2009" name="Fungal Genet. Biol.">
        <title>The 2008 update of the Aspergillus nidulans genome annotation: a community effort.</title>
        <authorList>
            <person name="Wortman J.R."/>
            <person name="Gilsenan J.M."/>
            <person name="Joardar V."/>
            <person name="Deegan J."/>
            <person name="Clutterbuck J."/>
            <person name="Andersen M.R."/>
            <person name="Archer D."/>
            <person name="Bencina M."/>
            <person name="Braus G."/>
            <person name="Coutinho P."/>
            <person name="von Dohren H."/>
            <person name="Doonan J."/>
            <person name="Driessen A.J."/>
            <person name="Durek P."/>
            <person name="Espeso E."/>
            <person name="Fekete E."/>
            <person name="Flipphi M."/>
            <person name="Estrada C.G."/>
            <person name="Geysens S."/>
            <person name="Goldman G."/>
            <person name="de Groot P.W."/>
            <person name="Hansen K."/>
            <person name="Harris S.D."/>
            <person name="Heinekamp T."/>
            <person name="Helmstaedt K."/>
            <person name="Henrissat B."/>
            <person name="Hofmann G."/>
            <person name="Homan T."/>
            <person name="Horio T."/>
            <person name="Horiuchi H."/>
            <person name="James S."/>
            <person name="Jones M."/>
            <person name="Karaffa L."/>
            <person name="Karanyi Z."/>
            <person name="Kato M."/>
            <person name="Keller N."/>
            <person name="Kelly D.E."/>
            <person name="Kiel J.A."/>
            <person name="Kim J.M."/>
            <person name="van der Klei I.J."/>
            <person name="Klis F.M."/>
            <person name="Kovalchuk A."/>
            <person name="Krasevec N."/>
            <person name="Kubicek C.P."/>
            <person name="Liu B."/>
            <person name="Maccabe A."/>
            <person name="Meyer V."/>
            <person name="Mirabito P."/>
            <person name="Miskei M."/>
            <person name="Mos M."/>
            <person name="Mullins J."/>
            <person name="Nelson D.R."/>
            <person name="Nielsen J."/>
            <person name="Oakley B.R."/>
            <person name="Osmani S.A."/>
            <person name="Pakula T."/>
            <person name="Paszewski A."/>
            <person name="Paulsen I."/>
            <person name="Pilsyk S."/>
            <person name="Pocsi I."/>
            <person name="Punt P.J."/>
            <person name="Ram A.F."/>
            <person name="Ren Q."/>
            <person name="Robellet X."/>
            <person name="Robson G."/>
            <person name="Seiboth B."/>
            <person name="van Solingen P."/>
            <person name="Specht T."/>
            <person name="Sun J."/>
            <person name="Taheri-Talesh N."/>
            <person name="Takeshita N."/>
            <person name="Ussery D."/>
            <person name="vanKuyk P.A."/>
            <person name="Visser H."/>
            <person name="van de Vondervoort P.J."/>
            <person name="de Vries R.P."/>
            <person name="Walton J."/>
            <person name="Xiang X."/>
            <person name="Xiong Y."/>
            <person name="Zeng A.P."/>
            <person name="Brandt B.W."/>
            <person name="Cornell M.J."/>
            <person name="van den Hondel C.A."/>
            <person name="Visser J."/>
            <person name="Oliver S.G."/>
            <person name="Turner G."/>
        </authorList>
    </citation>
    <scope>GENOME REANNOTATION</scope>
    <source>
        <strain evidence="7">FGSC A4 / ATCC 38163 / CBS 112.46 / NRRL 194 / M139</strain>
    </source>
</reference>
<gene>
    <name evidence="6" type="ORF">ANIA_09111</name>
</gene>
<name>C8VK91_EMENI</name>
<keyword evidence="3 5" id="KW-1133">Transmembrane helix</keyword>
<dbReference type="AlphaFoldDB" id="C8VK91"/>
<dbReference type="PANTHER" id="PTHR31465:SF35">
    <property type="entry name" value="RTA1 DOMAIN PROTEIN-RELATED"/>
    <property type="match status" value="1"/>
</dbReference>
<dbReference type="EMBL" id="BN001306">
    <property type="protein sequence ID" value="CBF82527.1"/>
    <property type="molecule type" value="Genomic_DNA"/>
</dbReference>
<evidence type="ECO:0000256" key="1">
    <source>
        <dbReference type="ARBA" id="ARBA00004141"/>
    </source>
</evidence>
<keyword evidence="2 5" id="KW-0812">Transmembrane</keyword>
<evidence type="ECO:0000313" key="6">
    <source>
        <dbReference type="EMBL" id="CBF82527.1"/>
    </source>
</evidence>
<organism evidence="6 7">
    <name type="scientific">Emericella nidulans (strain FGSC A4 / ATCC 38163 / CBS 112.46 / NRRL 194 / M139)</name>
    <name type="common">Aspergillus nidulans</name>
    <dbReference type="NCBI Taxonomy" id="227321"/>
    <lineage>
        <taxon>Eukaryota</taxon>
        <taxon>Fungi</taxon>
        <taxon>Dikarya</taxon>
        <taxon>Ascomycota</taxon>
        <taxon>Pezizomycotina</taxon>
        <taxon>Eurotiomycetes</taxon>
        <taxon>Eurotiomycetidae</taxon>
        <taxon>Eurotiales</taxon>
        <taxon>Aspergillaceae</taxon>
        <taxon>Aspergillus</taxon>
        <taxon>Aspergillus subgen. Nidulantes</taxon>
    </lineage>
</organism>
<dbReference type="HOGENOM" id="CLU_033465_3_1_1"/>
<feature type="transmembrane region" description="Helical" evidence="5">
    <location>
        <begin position="170"/>
        <end position="194"/>
    </location>
</feature>
<feature type="transmembrane region" description="Helical" evidence="5">
    <location>
        <begin position="247"/>
        <end position="267"/>
    </location>
</feature>
<evidence type="ECO:0000256" key="3">
    <source>
        <dbReference type="ARBA" id="ARBA00022989"/>
    </source>
</evidence>
<dbReference type="Proteomes" id="UP000000560">
    <property type="component" value="Chromosome VI"/>
</dbReference>
<evidence type="ECO:0000313" key="7">
    <source>
        <dbReference type="Proteomes" id="UP000000560"/>
    </source>
</evidence>
<protein>
    <submittedName>
        <fullName evidence="6">RTA1 domain protein, putative (AFU_orthologue AFUA_7G01970)</fullName>
    </submittedName>
</protein>
<feature type="transmembrane region" description="Helical" evidence="5">
    <location>
        <begin position="214"/>
        <end position="235"/>
    </location>
</feature>
<dbReference type="OMA" id="LLMWFVM"/>
<dbReference type="RefSeq" id="XP_050468344.1">
    <property type="nucleotide sequence ID" value="XM_050612420.1"/>
</dbReference>
<evidence type="ECO:0000256" key="5">
    <source>
        <dbReference type="SAM" id="Phobius"/>
    </source>
</evidence>
<evidence type="ECO:0000256" key="2">
    <source>
        <dbReference type="ARBA" id="ARBA00022692"/>
    </source>
</evidence>
<dbReference type="GeneID" id="74896139"/>
<evidence type="ECO:0000256" key="4">
    <source>
        <dbReference type="ARBA" id="ARBA00023136"/>
    </source>
</evidence>
<dbReference type="OrthoDB" id="3358017at2759"/>
<dbReference type="GO" id="GO:0016020">
    <property type="term" value="C:membrane"/>
    <property type="evidence" value="ECO:0007669"/>
    <property type="project" value="UniProtKB-SubCell"/>
</dbReference>
<keyword evidence="7" id="KW-1185">Reference proteome</keyword>
<dbReference type="PANTHER" id="PTHR31465">
    <property type="entry name" value="PROTEIN RTA1-RELATED"/>
    <property type="match status" value="1"/>
</dbReference>
<feature type="transmembrane region" description="Helical" evidence="5">
    <location>
        <begin position="20"/>
        <end position="39"/>
    </location>
</feature>
<dbReference type="VEuPathDB" id="FungiDB:AN9111"/>
<feature type="transmembrane region" description="Helical" evidence="5">
    <location>
        <begin position="78"/>
        <end position="100"/>
    </location>
</feature>
<accession>C8VK91</accession>
<dbReference type="InParanoid" id="C8VK91"/>
<dbReference type="KEGG" id="ani:ANIA_09111"/>
<comment type="subcellular location">
    <subcellularLocation>
        <location evidence="1">Membrane</location>
        <topology evidence="1">Multi-pass membrane protein</topology>
    </subcellularLocation>
</comment>
<dbReference type="eggNOG" id="ENOG502QURG">
    <property type="taxonomic scope" value="Eukaryota"/>
</dbReference>
<sequence>MSGGFEGWKAYLYDPSTAAAAIFIVLYGIVTGIHSYYLFRTRTRFFIPMVLGGYFEFIGYIGRAISSAQTPDWTLGPYIMQSVLLLVAPALFAASIYMYLGRIIALVRGEKFSFIRVSWMTKIFVAGDVLSFLMQSSGASMNPCCLYELMVVGAGILVTNSQQMGENIIVGGLFVQIIFFGFFVTCSFIFQRRISSNANALGNASTTPWLKHLYALYGSSILILIRSIFRVVEYLQGWDGYLLRNEAFIYVFDALLMWLVLVIFVVIHPSEVNCLLGRGRVMITKGGLSISEVAV</sequence>
<feature type="transmembrane region" description="Helical" evidence="5">
    <location>
        <begin position="46"/>
        <end position="66"/>
    </location>
</feature>
<dbReference type="Pfam" id="PF04479">
    <property type="entry name" value="RTA1"/>
    <property type="match status" value="1"/>
</dbReference>
<keyword evidence="4 5" id="KW-0472">Membrane</keyword>
<dbReference type="FunCoup" id="C8VK91">
    <property type="interactions" value="21"/>
</dbReference>
<feature type="transmembrane region" description="Helical" evidence="5">
    <location>
        <begin position="112"/>
        <end position="134"/>
    </location>
</feature>
<dbReference type="InterPro" id="IPR007568">
    <property type="entry name" value="RTA1"/>
</dbReference>